<feature type="binding site" evidence="13">
    <location>
        <position position="218"/>
    </location>
    <ligand>
        <name>ATP</name>
        <dbReference type="ChEBI" id="CHEBI:30616"/>
    </ligand>
</feature>
<dbReference type="PROSITE" id="PS00108">
    <property type="entry name" value="PROTEIN_KINASE_ST"/>
    <property type="match status" value="1"/>
</dbReference>
<evidence type="ECO:0000256" key="10">
    <source>
        <dbReference type="ARBA" id="ARBA00023136"/>
    </source>
</evidence>
<dbReference type="InterPro" id="IPR047117">
    <property type="entry name" value="PERK1-13-like"/>
</dbReference>
<evidence type="ECO:0000256" key="2">
    <source>
        <dbReference type="ARBA" id="ARBA00012513"/>
    </source>
</evidence>
<dbReference type="PANTHER" id="PTHR47982">
    <property type="entry name" value="PROLINE-RICH RECEPTOR-LIKE PROTEIN KINASE PERK4"/>
    <property type="match status" value="1"/>
</dbReference>
<dbReference type="OrthoDB" id="4062651at2759"/>
<organism evidence="17 18">
    <name type="scientific">Musa troglodytarum</name>
    <name type="common">fe'i banana</name>
    <dbReference type="NCBI Taxonomy" id="320322"/>
    <lineage>
        <taxon>Eukaryota</taxon>
        <taxon>Viridiplantae</taxon>
        <taxon>Streptophyta</taxon>
        <taxon>Embryophyta</taxon>
        <taxon>Tracheophyta</taxon>
        <taxon>Spermatophyta</taxon>
        <taxon>Magnoliopsida</taxon>
        <taxon>Liliopsida</taxon>
        <taxon>Zingiberales</taxon>
        <taxon>Musaceae</taxon>
        <taxon>Musa</taxon>
    </lineage>
</organism>
<evidence type="ECO:0000256" key="12">
    <source>
        <dbReference type="ARBA" id="ARBA00048679"/>
    </source>
</evidence>
<evidence type="ECO:0000256" key="4">
    <source>
        <dbReference type="ARBA" id="ARBA00022679"/>
    </source>
</evidence>
<dbReference type="Pfam" id="PF07714">
    <property type="entry name" value="PK_Tyr_Ser-Thr"/>
    <property type="match status" value="1"/>
</dbReference>
<dbReference type="SUPFAM" id="SSF56112">
    <property type="entry name" value="Protein kinase-like (PK-like)"/>
    <property type="match status" value="1"/>
</dbReference>
<evidence type="ECO:0000259" key="16">
    <source>
        <dbReference type="PROSITE" id="PS50011"/>
    </source>
</evidence>
<dbReference type="Gene3D" id="1.10.510.10">
    <property type="entry name" value="Transferase(Phosphotransferase) domain 1"/>
    <property type="match status" value="1"/>
</dbReference>
<dbReference type="PROSITE" id="PS00107">
    <property type="entry name" value="PROTEIN_KINASE_ATP"/>
    <property type="match status" value="1"/>
</dbReference>
<accession>A0A9E7H7I0</accession>
<keyword evidence="6 13" id="KW-0547">Nucleotide-binding</keyword>
<dbReference type="EC" id="2.7.11.1" evidence="2"/>
<reference evidence="17" key="1">
    <citation type="submission" date="2022-05" db="EMBL/GenBank/DDBJ databases">
        <title>The Musa troglodytarum L. genome provides insights into the mechanism of non-climacteric behaviour and enrichment of carotenoids.</title>
        <authorList>
            <person name="Wang J."/>
        </authorList>
    </citation>
    <scope>NUCLEOTIDE SEQUENCE</scope>
    <source>
        <tissue evidence="17">Leaf</tissue>
    </source>
</reference>
<keyword evidence="7" id="KW-0418">Kinase</keyword>
<dbReference type="GO" id="GO:0005886">
    <property type="term" value="C:plasma membrane"/>
    <property type="evidence" value="ECO:0007669"/>
    <property type="project" value="UniProtKB-SubCell"/>
</dbReference>
<evidence type="ECO:0000256" key="7">
    <source>
        <dbReference type="ARBA" id="ARBA00022777"/>
    </source>
</evidence>
<sequence>MQRFHWTGIYNTYRRMGGRPLLLTRLPLIKITSSICHVGLRTSFLLSRTPLVGLFFLPALGPLEDTRVSVSLSWECLINSKRPWSSTTTSSGQCRTSSLYQMSSSIAAIVGAAAGGLALLVIIIGFLWFYILCCRTPANKSSETGSSDPSNPVEWGRRDRISCAGCGLASEHQGARQFTLEELEEATKNFSESNIVGTGSFGLVYKGLLLDGTIVAIKRRVSVPRQAFTEQVRILSEIRHRNLVTLIGYCQEGGLQMLIFEYLPNGSISGHLYDSEQHSLTRLEFKQRLAVAIGAAKGLAHLHGLSPPVVHKDFKTSNVLVDENFIAKVADAGVFKLLQGTGEVEAHMGSNDLIDCRLGGGFTSEGMKELIALTLQCLNPSGHSRPKMRAVVVELDRILEMEMALTMVMGDGTAIVTLGSQLFTSA</sequence>
<dbReference type="InterPro" id="IPR011009">
    <property type="entry name" value="Kinase-like_dom_sf"/>
</dbReference>
<name>A0A9E7H7I0_9LILI</name>
<dbReference type="GO" id="GO:0004674">
    <property type="term" value="F:protein serine/threonine kinase activity"/>
    <property type="evidence" value="ECO:0007669"/>
    <property type="project" value="UniProtKB-KW"/>
</dbReference>
<comment type="catalytic activity">
    <reaction evidence="12">
        <text>L-seryl-[protein] + ATP = O-phospho-L-seryl-[protein] + ADP + H(+)</text>
        <dbReference type="Rhea" id="RHEA:17989"/>
        <dbReference type="Rhea" id="RHEA-COMP:9863"/>
        <dbReference type="Rhea" id="RHEA-COMP:11604"/>
        <dbReference type="ChEBI" id="CHEBI:15378"/>
        <dbReference type="ChEBI" id="CHEBI:29999"/>
        <dbReference type="ChEBI" id="CHEBI:30616"/>
        <dbReference type="ChEBI" id="CHEBI:83421"/>
        <dbReference type="ChEBI" id="CHEBI:456216"/>
        <dbReference type="EC" id="2.7.11.1"/>
    </reaction>
</comment>
<dbReference type="InterPro" id="IPR017441">
    <property type="entry name" value="Protein_kinase_ATP_BS"/>
</dbReference>
<evidence type="ECO:0000256" key="11">
    <source>
        <dbReference type="ARBA" id="ARBA00047899"/>
    </source>
</evidence>
<evidence type="ECO:0000256" key="3">
    <source>
        <dbReference type="ARBA" id="ARBA00022527"/>
    </source>
</evidence>
<evidence type="ECO:0000313" key="18">
    <source>
        <dbReference type="Proteomes" id="UP001055439"/>
    </source>
</evidence>
<keyword evidence="3 14" id="KW-0723">Serine/threonine-protein kinase</keyword>
<protein>
    <recommendedName>
        <fullName evidence="2">non-specific serine/threonine protein kinase</fullName>
        <ecNumber evidence="2">2.7.11.1</ecNumber>
    </recommendedName>
</protein>
<feature type="domain" description="Protein kinase" evidence="16">
    <location>
        <begin position="190"/>
        <end position="426"/>
    </location>
</feature>
<dbReference type="InterPro" id="IPR008271">
    <property type="entry name" value="Ser/Thr_kinase_AS"/>
</dbReference>
<comment type="subcellular location">
    <subcellularLocation>
        <location evidence="1">Cell membrane</location>
        <topology evidence="1">Single-pass membrane protein</topology>
    </subcellularLocation>
</comment>
<evidence type="ECO:0000256" key="15">
    <source>
        <dbReference type="SAM" id="Phobius"/>
    </source>
</evidence>
<keyword evidence="18" id="KW-1185">Reference proteome</keyword>
<dbReference type="InterPro" id="IPR000719">
    <property type="entry name" value="Prot_kinase_dom"/>
</dbReference>
<dbReference type="GO" id="GO:0005524">
    <property type="term" value="F:ATP binding"/>
    <property type="evidence" value="ECO:0007669"/>
    <property type="project" value="UniProtKB-UniRule"/>
</dbReference>
<dbReference type="AlphaFoldDB" id="A0A9E7H7I0"/>
<keyword evidence="4" id="KW-0808">Transferase</keyword>
<evidence type="ECO:0000256" key="14">
    <source>
        <dbReference type="RuleBase" id="RU000304"/>
    </source>
</evidence>
<keyword evidence="5 15" id="KW-0812">Transmembrane</keyword>
<evidence type="ECO:0000256" key="9">
    <source>
        <dbReference type="ARBA" id="ARBA00022989"/>
    </source>
</evidence>
<evidence type="ECO:0000256" key="13">
    <source>
        <dbReference type="PROSITE-ProRule" id="PRU10141"/>
    </source>
</evidence>
<dbReference type="EMBL" id="CP097510">
    <property type="protein sequence ID" value="URE29144.1"/>
    <property type="molecule type" value="Genomic_DNA"/>
</dbReference>
<gene>
    <name evidence="17" type="ORF">MUK42_17913</name>
</gene>
<keyword evidence="8 13" id="KW-0067">ATP-binding</keyword>
<evidence type="ECO:0000256" key="6">
    <source>
        <dbReference type="ARBA" id="ARBA00022741"/>
    </source>
</evidence>
<evidence type="ECO:0000256" key="8">
    <source>
        <dbReference type="ARBA" id="ARBA00022840"/>
    </source>
</evidence>
<dbReference type="PANTHER" id="PTHR47982:SF54">
    <property type="entry name" value="PROTEIN KINASE SUPERFAMILY PROTEIN"/>
    <property type="match status" value="1"/>
</dbReference>
<evidence type="ECO:0000313" key="17">
    <source>
        <dbReference type="EMBL" id="URE29144.1"/>
    </source>
</evidence>
<feature type="transmembrane region" description="Helical" evidence="15">
    <location>
        <begin position="105"/>
        <end position="131"/>
    </location>
</feature>
<dbReference type="Gene3D" id="3.30.200.20">
    <property type="entry name" value="Phosphorylase Kinase, domain 1"/>
    <property type="match status" value="1"/>
</dbReference>
<evidence type="ECO:0000256" key="1">
    <source>
        <dbReference type="ARBA" id="ARBA00004162"/>
    </source>
</evidence>
<dbReference type="Proteomes" id="UP001055439">
    <property type="component" value="Chromosome 8"/>
</dbReference>
<dbReference type="FunFam" id="3.30.200.20:FF:000039">
    <property type="entry name" value="receptor-like protein kinase FERONIA"/>
    <property type="match status" value="1"/>
</dbReference>
<comment type="similarity">
    <text evidence="14">Belongs to the protein kinase superfamily.</text>
</comment>
<keyword evidence="9 15" id="KW-1133">Transmembrane helix</keyword>
<keyword evidence="10 15" id="KW-0472">Membrane</keyword>
<dbReference type="PROSITE" id="PS50011">
    <property type="entry name" value="PROTEIN_KINASE_DOM"/>
    <property type="match status" value="1"/>
</dbReference>
<proteinExistence type="inferred from homology"/>
<comment type="catalytic activity">
    <reaction evidence="11">
        <text>L-threonyl-[protein] + ATP = O-phospho-L-threonyl-[protein] + ADP + H(+)</text>
        <dbReference type="Rhea" id="RHEA:46608"/>
        <dbReference type="Rhea" id="RHEA-COMP:11060"/>
        <dbReference type="Rhea" id="RHEA-COMP:11605"/>
        <dbReference type="ChEBI" id="CHEBI:15378"/>
        <dbReference type="ChEBI" id="CHEBI:30013"/>
        <dbReference type="ChEBI" id="CHEBI:30616"/>
        <dbReference type="ChEBI" id="CHEBI:61977"/>
        <dbReference type="ChEBI" id="CHEBI:456216"/>
        <dbReference type="EC" id="2.7.11.1"/>
    </reaction>
</comment>
<evidence type="ECO:0000256" key="5">
    <source>
        <dbReference type="ARBA" id="ARBA00022692"/>
    </source>
</evidence>
<dbReference type="InterPro" id="IPR001245">
    <property type="entry name" value="Ser-Thr/Tyr_kinase_cat_dom"/>
</dbReference>